<evidence type="ECO:0000256" key="7">
    <source>
        <dbReference type="ARBA" id="ARBA00023192"/>
    </source>
</evidence>
<dbReference type="PROSITE" id="PS51371">
    <property type="entry name" value="CBS"/>
    <property type="match status" value="1"/>
</dbReference>
<evidence type="ECO:0000256" key="11">
    <source>
        <dbReference type="ARBA" id="ARBA00047490"/>
    </source>
</evidence>
<dbReference type="GO" id="GO:0019343">
    <property type="term" value="P:cysteine biosynthetic process via cystathionine"/>
    <property type="evidence" value="ECO:0007669"/>
    <property type="project" value="UniProtKB-UniRule"/>
</dbReference>
<evidence type="ECO:0000256" key="13">
    <source>
        <dbReference type="RuleBase" id="RU361204"/>
    </source>
</evidence>
<comment type="catalytic activity">
    <reaction evidence="11 13">
        <text>L-homocysteine + L-serine = L,L-cystathionine + H2O</text>
        <dbReference type="Rhea" id="RHEA:10112"/>
        <dbReference type="ChEBI" id="CHEBI:15377"/>
        <dbReference type="ChEBI" id="CHEBI:33384"/>
        <dbReference type="ChEBI" id="CHEBI:58161"/>
        <dbReference type="ChEBI" id="CHEBI:58199"/>
        <dbReference type="EC" id="4.2.1.22"/>
    </reaction>
</comment>
<dbReference type="GO" id="GO:0004122">
    <property type="term" value="F:cystathionine beta-synthase activity"/>
    <property type="evidence" value="ECO:0007669"/>
    <property type="project" value="UniProtKB-UniRule"/>
</dbReference>
<comment type="similarity">
    <text evidence="3 13">Belongs to the cysteine synthase/cystathionine beta-synthase family.</text>
</comment>
<evidence type="ECO:0000259" key="14">
    <source>
        <dbReference type="PROSITE" id="PS51371"/>
    </source>
</evidence>
<evidence type="ECO:0000256" key="4">
    <source>
        <dbReference type="ARBA" id="ARBA00012041"/>
    </source>
</evidence>
<name>A0A9P0DQN7_PHACE</name>
<reference evidence="15" key="1">
    <citation type="submission" date="2022-01" db="EMBL/GenBank/DDBJ databases">
        <authorList>
            <person name="King R."/>
        </authorList>
    </citation>
    <scope>NUCLEOTIDE SEQUENCE</scope>
</reference>
<keyword evidence="5 13" id="KW-0663">Pyridoxal phosphate</keyword>
<dbReference type="AlphaFoldDB" id="A0A9P0DQN7"/>
<dbReference type="PROSITE" id="PS00901">
    <property type="entry name" value="CYS_SYNTHASE"/>
    <property type="match status" value="1"/>
</dbReference>
<evidence type="ECO:0000256" key="5">
    <source>
        <dbReference type="ARBA" id="ARBA00022898"/>
    </source>
</evidence>
<dbReference type="InterPro" id="IPR005857">
    <property type="entry name" value="Cysta_beta_synth"/>
</dbReference>
<comment type="function">
    <text evidence="10">Hydro-lyase catalyzing the first step of the transsulfuration pathway, where the hydroxyl group of L-serine is displaced by L-homocysteine in a beta-replacement reaction to form L-cystathionine, the precursor of L-cysteine. This catabolic route allows the elimination of L-methionine and the toxic metabolite L-homocysteine. Also involved in the production of hydrogen sulfide, a gasotransmitter with signaling and cytoprotective effects on neurons.</text>
</comment>
<dbReference type="EMBL" id="OU896708">
    <property type="protein sequence ID" value="CAH1155341.1"/>
    <property type="molecule type" value="Genomic_DNA"/>
</dbReference>
<proteinExistence type="inferred from homology"/>
<dbReference type="InterPro" id="IPR000644">
    <property type="entry name" value="CBS_dom"/>
</dbReference>
<keyword evidence="13" id="KW-0028">Amino-acid biosynthesis</keyword>
<dbReference type="GO" id="GO:0030170">
    <property type="term" value="F:pyridoxal phosphate binding"/>
    <property type="evidence" value="ECO:0007669"/>
    <property type="project" value="UniProtKB-ARBA"/>
</dbReference>
<comment type="pathway">
    <text evidence="2">Amino-acid biosynthesis; L-cysteine biosynthesis; L-cysteine from L-homocysteine and L-serine: step 1/2.</text>
</comment>
<dbReference type="Pfam" id="PF00291">
    <property type="entry name" value="PALP"/>
    <property type="match status" value="1"/>
</dbReference>
<dbReference type="Proteomes" id="UP001153737">
    <property type="component" value="Chromosome 2"/>
</dbReference>
<protein>
    <recommendedName>
        <fullName evidence="9 13">Cystathionine beta-synthase</fullName>
        <ecNumber evidence="4 13">4.2.1.22</ecNumber>
    </recommendedName>
</protein>
<dbReference type="InterPro" id="IPR050214">
    <property type="entry name" value="Cys_Synth/Cystath_Beta-Synth"/>
</dbReference>
<evidence type="ECO:0000256" key="12">
    <source>
        <dbReference type="PROSITE-ProRule" id="PRU00703"/>
    </source>
</evidence>
<evidence type="ECO:0000256" key="3">
    <source>
        <dbReference type="ARBA" id="ARBA00007103"/>
    </source>
</evidence>
<dbReference type="GO" id="GO:0006535">
    <property type="term" value="P:cysteine biosynthetic process from serine"/>
    <property type="evidence" value="ECO:0007669"/>
    <property type="project" value="UniProtKB-UniRule"/>
</dbReference>
<accession>A0A9P0DQN7</accession>
<evidence type="ECO:0000256" key="2">
    <source>
        <dbReference type="ARBA" id="ARBA00005003"/>
    </source>
</evidence>
<dbReference type="InterPro" id="IPR036052">
    <property type="entry name" value="TrpB-like_PALP_sf"/>
</dbReference>
<keyword evidence="8 13" id="KW-0456">Lyase</keyword>
<dbReference type="EC" id="4.2.1.22" evidence="4 13"/>
<keyword evidence="6 12" id="KW-0129">CBS domain</keyword>
<reference evidence="15" key="2">
    <citation type="submission" date="2022-10" db="EMBL/GenBank/DDBJ databases">
        <authorList>
            <consortium name="ENA_rothamsted_submissions"/>
            <consortium name="culmorum"/>
            <person name="King R."/>
        </authorList>
    </citation>
    <scope>NUCLEOTIDE SEQUENCE</scope>
</reference>
<dbReference type="Gene3D" id="3.10.580.10">
    <property type="entry name" value="CBS-domain"/>
    <property type="match status" value="1"/>
</dbReference>
<evidence type="ECO:0000313" key="15">
    <source>
        <dbReference type="EMBL" id="CAH1155341.1"/>
    </source>
</evidence>
<dbReference type="Pfam" id="PF00571">
    <property type="entry name" value="CBS"/>
    <property type="match status" value="1"/>
</dbReference>
<dbReference type="FunFam" id="3.40.50.1100:FF:000003">
    <property type="entry name" value="Cystathionine beta-synthase"/>
    <property type="match status" value="1"/>
</dbReference>
<feature type="domain" description="CBS" evidence="14">
    <location>
        <begin position="391"/>
        <end position="449"/>
    </location>
</feature>
<keyword evidence="7 13" id="KW-0198">Cysteine biosynthesis</keyword>
<evidence type="ECO:0000256" key="1">
    <source>
        <dbReference type="ARBA" id="ARBA00001933"/>
    </source>
</evidence>
<dbReference type="InterPro" id="IPR046342">
    <property type="entry name" value="CBS_dom_sf"/>
</dbReference>
<organism evidence="15 16">
    <name type="scientific">Phaedon cochleariae</name>
    <name type="common">Mustard beetle</name>
    <dbReference type="NCBI Taxonomy" id="80249"/>
    <lineage>
        <taxon>Eukaryota</taxon>
        <taxon>Metazoa</taxon>
        <taxon>Ecdysozoa</taxon>
        <taxon>Arthropoda</taxon>
        <taxon>Hexapoda</taxon>
        <taxon>Insecta</taxon>
        <taxon>Pterygota</taxon>
        <taxon>Neoptera</taxon>
        <taxon>Endopterygota</taxon>
        <taxon>Coleoptera</taxon>
        <taxon>Polyphaga</taxon>
        <taxon>Cucujiformia</taxon>
        <taxon>Chrysomeloidea</taxon>
        <taxon>Chrysomelidae</taxon>
        <taxon>Chrysomelinae</taxon>
        <taxon>Chrysomelini</taxon>
        <taxon>Phaedon</taxon>
    </lineage>
</organism>
<dbReference type="NCBIfam" id="TIGR01137">
    <property type="entry name" value="cysta_beta"/>
    <property type="match status" value="1"/>
</dbReference>
<dbReference type="PANTHER" id="PTHR10314">
    <property type="entry name" value="CYSTATHIONINE BETA-SYNTHASE"/>
    <property type="match status" value="1"/>
</dbReference>
<evidence type="ECO:0000256" key="9">
    <source>
        <dbReference type="ARBA" id="ARBA00026192"/>
    </source>
</evidence>
<dbReference type="InterPro" id="IPR001926">
    <property type="entry name" value="TrpB-like_PALP"/>
</dbReference>
<evidence type="ECO:0000256" key="8">
    <source>
        <dbReference type="ARBA" id="ARBA00023239"/>
    </source>
</evidence>
<dbReference type="OrthoDB" id="728at2759"/>
<evidence type="ECO:0000256" key="10">
    <source>
        <dbReference type="ARBA" id="ARBA00045425"/>
    </source>
</evidence>
<dbReference type="GO" id="GO:0005737">
    <property type="term" value="C:cytoplasm"/>
    <property type="evidence" value="ECO:0007669"/>
    <property type="project" value="InterPro"/>
</dbReference>
<dbReference type="CDD" id="cd01561">
    <property type="entry name" value="CBS_like"/>
    <property type="match status" value="1"/>
</dbReference>
<dbReference type="FunFam" id="3.40.50.1100:FF:000118">
    <property type="entry name" value="Related to CYS4-cystathionine beta-synthase"/>
    <property type="match status" value="1"/>
</dbReference>
<dbReference type="SUPFAM" id="SSF53686">
    <property type="entry name" value="Tryptophan synthase beta subunit-like PLP-dependent enzymes"/>
    <property type="match status" value="1"/>
</dbReference>
<dbReference type="SUPFAM" id="SSF54631">
    <property type="entry name" value="CBS-domain pair"/>
    <property type="match status" value="1"/>
</dbReference>
<sequence>MSKPLYFKAGINDAGRVADKGSKCTWNKNADRSTSVHTFVDWNVPRPKIFPDALAVIGHTPLVRLNRIPQSLGLECEVLVKCEFLNPGGSVKDRMALRLLDDAEKAGVLKPGYTVVEPSSGNTGIGLAMACAIRGYRCIVVIPEKISHEKEFVMRALGTEVVRTPGTADEFSPEGLFGTVHRLIKEIPNAVNLDQFSNASNPLTHYDTTAEEIYHQCDGKVDMVVMGAGTGGSISGIGRKFKEISPQTKVVGADPYGSVYGYPDSINKTDVEFIEIEGIGYTFLPTCLDREVVDHWEKVLDKDSLGMARRLIREEGLLIGASCGTILVGALRAAQKMKLGKGHRVVVILPDSIRNYLTKFVCDQWMEQRGFQEAVNTGNHKWWDTNVSKLQLPQLQTASPKTPCEEVLKLMRKSGVEQVPVVDDRGHTTGVVTIQNLTNKLISGELKPSDGAGDCIDRMYPKAVPSANLGLISRILEKDPYVLIIEKNGAGPTKVFKPIGIVTGVDLLNFTQKN</sequence>
<gene>
    <name evidence="15" type="ORF">PHAECO_LOCUS5982</name>
</gene>
<dbReference type="Gene3D" id="3.40.50.1100">
    <property type="match status" value="2"/>
</dbReference>
<evidence type="ECO:0000256" key="6">
    <source>
        <dbReference type="ARBA" id="ARBA00023122"/>
    </source>
</evidence>
<dbReference type="SMART" id="SM00116">
    <property type="entry name" value="CBS"/>
    <property type="match status" value="1"/>
</dbReference>
<keyword evidence="16" id="KW-1185">Reference proteome</keyword>
<comment type="cofactor">
    <cofactor evidence="1 13">
        <name>pyridoxal 5'-phosphate</name>
        <dbReference type="ChEBI" id="CHEBI:597326"/>
    </cofactor>
</comment>
<dbReference type="InterPro" id="IPR001216">
    <property type="entry name" value="P-phosphate_BS"/>
</dbReference>
<evidence type="ECO:0000313" key="16">
    <source>
        <dbReference type="Proteomes" id="UP001153737"/>
    </source>
</evidence>